<keyword evidence="3" id="KW-1185">Reference proteome</keyword>
<dbReference type="AlphaFoldDB" id="C1N2C2"/>
<organism evidence="3">
    <name type="scientific">Micromonas pusilla (strain CCMP1545)</name>
    <name type="common">Picoplanktonic green alga</name>
    <dbReference type="NCBI Taxonomy" id="564608"/>
    <lineage>
        <taxon>Eukaryota</taxon>
        <taxon>Viridiplantae</taxon>
        <taxon>Chlorophyta</taxon>
        <taxon>Mamiellophyceae</taxon>
        <taxon>Mamiellales</taxon>
        <taxon>Mamiellaceae</taxon>
        <taxon>Micromonas</taxon>
    </lineage>
</organism>
<feature type="region of interest" description="Disordered" evidence="1">
    <location>
        <begin position="64"/>
        <end position="86"/>
    </location>
</feature>
<dbReference type="GeneID" id="9687502"/>
<dbReference type="Proteomes" id="UP000001876">
    <property type="component" value="Unassembled WGS sequence"/>
</dbReference>
<proteinExistence type="predicted"/>
<dbReference type="RefSeq" id="XP_003062269.1">
    <property type="nucleotide sequence ID" value="XM_003062223.1"/>
</dbReference>
<gene>
    <name evidence="2" type="ORF">MICPUCDRAFT_51927</name>
</gene>
<protein>
    <submittedName>
        <fullName evidence="2">Predicted protein</fullName>
    </submittedName>
</protein>
<name>C1N2C2_MICPC</name>
<evidence type="ECO:0000313" key="2">
    <source>
        <dbReference type="EMBL" id="EEH53981.1"/>
    </source>
</evidence>
<dbReference type="EMBL" id="GG663745">
    <property type="protein sequence ID" value="EEH53981.1"/>
    <property type="molecule type" value="Genomic_DNA"/>
</dbReference>
<evidence type="ECO:0000256" key="1">
    <source>
        <dbReference type="SAM" id="MobiDB-lite"/>
    </source>
</evidence>
<accession>C1N2C2</accession>
<sequence length="86" mass="9562">MIAAHGKGKSDGVSALLKHMEKHAPEYAARVLRTVLRAESEAGGREFTEGELLRAARRAYRVALRPRTPMTPQKVGHAHGRRVKHE</sequence>
<feature type="compositionally biased region" description="Basic residues" evidence="1">
    <location>
        <begin position="76"/>
        <end position="86"/>
    </location>
</feature>
<reference evidence="2 3" key="1">
    <citation type="journal article" date="2009" name="Science">
        <title>Green evolution and dynamic adaptations revealed by genomes of the marine picoeukaryotes Micromonas.</title>
        <authorList>
            <person name="Worden A.Z."/>
            <person name="Lee J.H."/>
            <person name="Mock T."/>
            <person name="Rouze P."/>
            <person name="Simmons M.P."/>
            <person name="Aerts A.L."/>
            <person name="Allen A.E."/>
            <person name="Cuvelier M.L."/>
            <person name="Derelle E."/>
            <person name="Everett M.V."/>
            <person name="Foulon E."/>
            <person name="Grimwood J."/>
            <person name="Gundlach H."/>
            <person name="Henrissat B."/>
            <person name="Napoli C."/>
            <person name="McDonald S.M."/>
            <person name="Parker M.S."/>
            <person name="Rombauts S."/>
            <person name="Salamov A."/>
            <person name="Von Dassow P."/>
            <person name="Badger J.H."/>
            <person name="Coutinho P.M."/>
            <person name="Demir E."/>
            <person name="Dubchak I."/>
            <person name="Gentemann C."/>
            <person name="Eikrem W."/>
            <person name="Gready J.E."/>
            <person name="John U."/>
            <person name="Lanier W."/>
            <person name="Lindquist E.A."/>
            <person name="Lucas S."/>
            <person name="Mayer K.F."/>
            <person name="Moreau H."/>
            <person name="Not F."/>
            <person name="Otillar R."/>
            <person name="Panaud O."/>
            <person name="Pangilinan J."/>
            <person name="Paulsen I."/>
            <person name="Piegu B."/>
            <person name="Poliakov A."/>
            <person name="Robbens S."/>
            <person name="Schmutz J."/>
            <person name="Toulza E."/>
            <person name="Wyss T."/>
            <person name="Zelensky A."/>
            <person name="Zhou K."/>
            <person name="Armbrust E.V."/>
            <person name="Bhattacharya D."/>
            <person name="Goodenough U.W."/>
            <person name="Van de Peer Y."/>
            <person name="Grigoriev I.V."/>
        </authorList>
    </citation>
    <scope>NUCLEOTIDE SEQUENCE [LARGE SCALE GENOMIC DNA]</scope>
    <source>
        <strain evidence="2 3">CCMP1545</strain>
    </source>
</reference>
<dbReference type="KEGG" id="mpp:MICPUCDRAFT_51927"/>
<evidence type="ECO:0000313" key="3">
    <source>
        <dbReference type="Proteomes" id="UP000001876"/>
    </source>
</evidence>